<keyword evidence="1" id="KW-0472">Membrane</keyword>
<keyword evidence="1" id="KW-1133">Transmembrane helix</keyword>
<feature type="transmembrane region" description="Helical" evidence="1">
    <location>
        <begin position="344"/>
        <end position="365"/>
    </location>
</feature>
<feature type="transmembrane region" description="Helical" evidence="1">
    <location>
        <begin position="156"/>
        <end position="179"/>
    </location>
</feature>
<feature type="transmembrane region" description="Helical" evidence="1">
    <location>
        <begin position="215"/>
        <end position="235"/>
    </location>
</feature>
<feature type="transmembrane region" description="Helical" evidence="1">
    <location>
        <begin position="300"/>
        <end position="324"/>
    </location>
</feature>
<accession>A0ABX0U2J3</accession>
<feature type="transmembrane region" description="Helical" evidence="1">
    <location>
        <begin position="377"/>
        <end position="404"/>
    </location>
</feature>
<feature type="transmembrane region" description="Helical" evidence="1">
    <location>
        <begin position="244"/>
        <end position="262"/>
    </location>
</feature>
<protein>
    <submittedName>
        <fullName evidence="2">Uncharacterized protein</fullName>
    </submittedName>
</protein>
<organism evidence="2 3">
    <name type="scientific">Sphingomonas japonica</name>
    <dbReference type="NCBI Taxonomy" id="511662"/>
    <lineage>
        <taxon>Bacteria</taxon>
        <taxon>Pseudomonadati</taxon>
        <taxon>Pseudomonadota</taxon>
        <taxon>Alphaproteobacteria</taxon>
        <taxon>Sphingomonadales</taxon>
        <taxon>Sphingomonadaceae</taxon>
        <taxon>Sphingomonas</taxon>
    </lineage>
</organism>
<dbReference type="RefSeq" id="WP_140231228.1">
    <property type="nucleotide sequence ID" value="NZ_BAAAEV010000001.1"/>
</dbReference>
<dbReference type="Proteomes" id="UP000788153">
    <property type="component" value="Unassembled WGS sequence"/>
</dbReference>
<sequence length="616" mass="64597">MSKLLASPGRILPRRLGAVPRRMQPLADMLWWLLLALVVLSAIGGSWHGWTQAQAISPAFYQLGLSFSDDYEGSVSVDALTPQVRRSGPIWPAHIVAIDGKPAPAGMAALARALSGPPGSVRLTVDDDVSPPQTLTLRRGPDVQRAAMGTTSPVTLFLLETGLPLAATLAMMACAALIFRKRRRDPVALMLSFALLCGASTLIGTGWWLARDLEIIDRGTGLSFFALLIIVVTAFPDGAFRSRWAAGVAVAAGPLALALMAFPSESGLAEGVIVLLLLAVILLPWRRFRRTPPGIERQQLKWAAVGFCGAAIVLLVAAMVIVAVAADAFPASWELGANLATGGLLNFSLVVLAVGTTVAVLRISLWDADAAIGKSAGVGAVTVALGGIWAGCTILANETAAALFGAENKALAAAASAIIAGSVVGPARARISKWIDDRINGEVAAIAALPEQISLWRQGDTPADIGRRVTDTIAAQLGASRAALLVWTGDRFTTAACRGVEASALATWLAERVDDEGDVNETAPGDPLFPIRLRLRDGTVPVGLLLIGGRPQGAGLAKDVRAALNAVRTPVAAALRDAYRHDRREAALSDRLRALDRRLAQLETGAQSRRTTPLQA</sequence>
<dbReference type="EMBL" id="JAASQP010000001">
    <property type="protein sequence ID" value="NIJ23587.1"/>
    <property type="molecule type" value="Genomic_DNA"/>
</dbReference>
<name>A0ABX0U2J3_9SPHN</name>
<reference evidence="2 3" key="1">
    <citation type="submission" date="2020-03" db="EMBL/GenBank/DDBJ databases">
        <title>Genomic Encyclopedia of Type Strains, Phase IV (KMG-IV): sequencing the most valuable type-strain genomes for metagenomic binning, comparative biology and taxonomic classification.</title>
        <authorList>
            <person name="Goeker M."/>
        </authorList>
    </citation>
    <scope>NUCLEOTIDE SEQUENCE [LARGE SCALE GENOMIC DNA]</scope>
    <source>
        <strain evidence="2 3">DSM 22753</strain>
    </source>
</reference>
<evidence type="ECO:0000313" key="2">
    <source>
        <dbReference type="EMBL" id="NIJ23587.1"/>
    </source>
</evidence>
<proteinExistence type="predicted"/>
<keyword evidence="1" id="KW-0812">Transmembrane</keyword>
<evidence type="ECO:0000256" key="1">
    <source>
        <dbReference type="SAM" id="Phobius"/>
    </source>
</evidence>
<evidence type="ECO:0000313" key="3">
    <source>
        <dbReference type="Proteomes" id="UP000788153"/>
    </source>
</evidence>
<gene>
    <name evidence="2" type="ORF">FHT01_001129</name>
</gene>
<feature type="transmembrane region" description="Helical" evidence="1">
    <location>
        <begin position="186"/>
        <end position="209"/>
    </location>
</feature>
<comment type="caution">
    <text evidence="2">The sequence shown here is derived from an EMBL/GenBank/DDBJ whole genome shotgun (WGS) entry which is preliminary data.</text>
</comment>
<feature type="transmembrane region" description="Helical" evidence="1">
    <location>
        <begin position="268"/>
        <end position="288"/>
    </location>
</feature>
<keyword evidence="3" id="KW-1185">Reference proteome</keyword>